<dbReference type="Proteomes" id="UP001153636">
    <property type="component" value="Chromosome 13"/>
</dbReference>
<dbReference type="EMBL" id="OV651825">
    <property type="protein sequence ID" value="CAH1102459.1"/>
    <property type="molecule type" value="Genomic_DNA"/>
</dbReference>
<evidence type="ECO:0000313" key="9">
    <source>
        <dbReference type="Proteomes" id="UP001153636"/>
    </source>
</evidence>
<comment type="similarity">
    <text evidence="1">Belongs to the glycosyltransferase group 1 family. Glycosyltransferase 4 subfamily.</text>
</comment>
<name>A0A9P0CNQ8_9CUCU</name>
<dbReference type="OrthoDB" id="10032790at2759"/>
<accession>A0A9P0CNQ8</accession>
<reference evidence="8" key="1">
    <citation type="submission" date="2022-01" db="EMBL/GenBank/DDBJ databases">
        <authorList>
            <person name="King R."/>
        </authorList>
    </citation>
    <scope>NUCLEOTIDE SEQUENCE</scope>
</reference>
<keyword evidence="9" id="KW-1185">Reference proteome</keyword>
<dbReference type="PANTHER" id="PTHR13615">
    <property type="entry name" value="GLYCOSYLTRANSFERASE-LIKE 1"/>
    <property type="match status" value="1"/>
</dbReference>
<feature type="domain" description="tRNA-queuosine alpha-mannosyltransferase N-terminal" evidence="7">
    <location>
        <begin position="11"/>
        <end position="126"/>
    </location>
</feature>
<evidence type="ECO:0000256" key="4">
    <source>
        <dbReference type="ARBA" id="ARBA00044517"/>
    </source>
</evidence>
<keyword evidence="2" id="KW-0328">Glycosyltransferase</keyword>
<dbReference type="InterPro" id="IPR051862">
    <property type="entry name" value="GT-like_domain_containing_1"/>
</dbReference>
<dbReference type="AlphaFoldDB" id="A0A9P0CNQ8"/>
<dbReference type="GO" id="GO:0016438">
    <property type="term" value="F:tRNA-queuosine(34) beta-mannosyltransferase activity"/>
    <property type="evidence" value="ECO:0007669"/>
    <property type="project" value="UniProtKB-EC"/>
</dbReference>
<evidence type="ECO:0000313" key="8">
    <source>
        <dbReference type="EMBL" id="CAH1102459.1"/>
    </source>
</evidence>
<sequence length="127" mass="14842">MNLESESVLLTIIEPFFGGSHKVLVDTLTKSFQNHKIKYSLITLPAKKWHWRARCGALQLYDKIPKITTEKVLWTSSVLNLAELLGLRPDLIPLKKIVYFHENQLIYPVQQIKSRDVQYSYNQITTW</sequence>
<keyword evidence="3" id="KW-0808">Transferase</keyword>
<evidence type="ECO:0000256" key="3">
    <source>
        <dbReference type="ARBA" id="ARBA00022679"/>
    </source>
</evidence>
<protein>
    <recommendedName>
        <fullName evidence="5">tRNA-queuosine alpha-mannosyltransferase</fullName>
        <ecNumber evidence="4">2.4.1.110</ecNumber>
    </recommendedName>
</protein>
<dbReference type="InterPro" id="IPR022701">
    <property type="entry name" value="QTMAN_N"/>
</dbReference>
<evidence type="ECO:0000256" key="6">
    <source>
        <dbReference type="ARBA" id="ARBA00048439"/>
    </source>
</evidence>
<dbReference type="Pfam" id="PF12038">
    <property type="entry name" value="QTMAN_N"/>
    <property type="match status" value="1"/>
</dbReference>
<dbReference type="EC" id="2.4.1.110" evidence="4"/>
<evidence type="ECO:0000256" key="5">
    <source>
        <dbReference type="ARBA" id="ARBA00044539"/>
    </source>
</evidence>
<comment type="catalytic activity">
    <reaction evidence="6">
        <text>queuosine(34) in tRNA(Asp) + GDP-alpha-D-mannose = O-4''-alpha-D-mannosylqueuosine(34) in tRNA(Asp) + GDP + H(+)</text>
        <dbReference type="Rhea" id="RHEA:12885"/>
        <dbReference type="Rhea" id="RHEA-COMP:18572"/>
        <dbReference type="Rhea" id="RHEA-COMP:18581"/>
        <dbReference type="ChEBI" id="CHEBI:15378"/>
        <dbReference type="ChEBI" id="CHEBI:57527"/>
        <dbReference type="ChEBI" id="CHEBI:58189"/>
        <dbReference type="ChEBI" id="CHEBI:194431"/>
        <dbReference type="ChEBI" id="CHEBI:194442"/>
        <dbReference type="EC" id="2.4.1.110"/>
    </reaction>
    <physiologicalReaction direction="left-to-right" evidence="6">
        <dbReference type="Rhea" id="RHEA:12886"/>
    </physiologicalReaction>
</comment>
<dbReference type="PANTHER" id="PTHR13615:SF3">
    <property type="entry name" value="GLYCOSYLTRANSFERASE-LIKE DOMAIN-CONTAINING PROTEIN 1"/>
    <property type="match status" value="1"/>
</dbReference>
<evidence type="ECO:0000259" key="7">
    <source>
        <dbReference type="Pfam" id="PF12038"/>
    </source>
</evidence>
<evidence type="ECO:0000256" key="1">
    <source>
        <dbReference type="ARBA" id="ARBA00009481"/>
    </source>
</evidence>
<proteinExistence type="inferred from homology"/>
<organism evidence="8 9">
    <name type="scientific">Psylliodes chrysocephalus</name>
    <dbReference type="NCBI Taxonomy" id="3402493"/>
    <lineage>
        <taxon>Eukaryota</taxon>
        <taxon>Metazoa</taxon>
        <taxon>Ecdysozoa</taxon>
        <taxon>Arthropoda</taxon>
        <taxon>Hexapoda</taxon>
        <taxon>Insecta</taxon>
        <taxon>Pterygota</taxon>
        <taxon>Neoptera</taxon>
        <taxon>Endopterygota</taxon>
        <taxon>Coleoptera</taxon>
        <taxon>Polyphaga</taxon>
        <taxon>Cucujiformia</taxon>
        <taxon>Chrysomeloidea</taxon>
        <taxon>Chrysomelidae</taxon>
        <taxon>Galerucinae</taxon>
        <taxon>Alticini</taxon>
        <taxon>Psylliodes</taxon>
    </lineage>
</organism>
<gene>
    <name evidence="8" type="ORF">PSYICH_LOCUS3931</name>
</gene>
<evidence type="ECO:0000256" key="2">
    <source>
        <dbReference type="ARBA" id="ARBA00022676"/>
    </source>
</evidence>